<evidence type="ECO:0000256" key="10">
    <source>
        <dbReference type="SAM" id="Phobius"/>
    </source>
</evidence>
<dbReference type="GO" id="GO:0071111">
    <property type="term" value="F:cyclic-guanylate-specific phosphodiesterase activity"/>
    <property type="evidence" value="ECO:0007669"/>
    <property type="project" value="UniProtKB-EC"/>
</dbReference>
<evidence type="ECO:0000256" key="2">
    <source>
        <dbReference type="ARBA" id="ARBA00012282"/>
    </source>
</evidence>
<keyword evidence="7 10" id="KW-1133">Transmembrane helix</keyword>
<keyword evidence="6" id="KW-0378">Hydrolase</keyword>
<keyword evidence="3" id="KW-1003">Cell membrane</keyword>
<keyword evidence="8 10" id="KW-0472">Membrane</keyword>
<dbReference type="STRING" id="492660.SAMN05192566_1599"/>
<keyword evidence="4" id="KW-0973">c-di-GMP</keyword>
<name>A0A1G9CSB9_9PROT</name>
<sequence>MLRQFATRLALREGGYMYHILKKDWRNKKVLTGMTLLLVIATACISILLSLMIARNQAISQETSRLHEITSDVLARMHMSREQHANIVRYFAAVADSDACLPENIRKMQEFNVSSPFLQAVAHVRDQRIACSSTSEIFDNLNLGSPYRIEPDGTRFWNHITVPNWPNRLVLMEKAGWAIMFVPAHVLEALGNAEVAVGVFNIQSLAIYTARGEIFPEWLEKYQGKQALTFVDDQRRMLVHIAPNHVGLTGVVAAAPLQQVNDVMTFIQILIPLATVVSLLLGGLFFYVRKTRYSPKFAILRALANHEFYMEYQPVINLHHNQCVGAEALVRWRTSDNTFISPELFIPAAEASGVICQITQRVFELVAKDMRHVFSQYPDFHVGINISSHDIRSGALLSLIQAFKESSGAHDHQILIEVTERGFLDDDEGLTAIRNIRECGVRVAIDDFGTGYSSLSYLTKFQLDYLKIDKTFIDSVGTDAVTSHVAFHIIEMAKTLKLDMVAEGVETAEQAKILQERGVHHVQGWLFSKSLKVNEFYRYLANHAPPAS</sequence>
<evidence type="ECO:0000313" key="12">
    <source>
        <dbReference type="EMBL" id="SDK54509.1"/>
    </source>
</evidence>
<gene>
    <name evidence="12" type="ORF">SAMN05192566_1599</name>
</gene>
<dbReference type="SMART" id="SM00052">
    <property type="entry name" value="EAL"/>
    <property type="match status" value="1"/>
</dbReference>
<reference evidence="13" key="1">
    <citation type="submission" date="2016-10" db="EMBL/GenBank/DDBJ databases">
        <authorList>
            <person name="Varghese N."/>
            <person name="Submissions S."/>
        </authorList>
    </citation>
    <scope>NUCLEOTIDE SEQUENCE [LARGE SCALE GENOMIC DNA]</scope>
    <source>
        <strain evidence="13">CBMB127</strain>
    </source>
</reference>
<evidence type="ECO:0000313" key="13">
    <source>
        <dbReference type="Proteomes" id="UP000198629"/>
    </source>
</evidence>
<feature type="transmembrane region" description="Helical" evidence="10">
    <location>
        <begin position="30"/>
        <end position="54"/>
    </location>
</feature>
<organism evidence="12 13">
    <name type="scientific">Methylophilus rhizosphaerae</name>
    <dbReference type="NCBI Taxonomy" id="492660"/>
    <lineage>
        <taxon>Bacteria</taxon>
        <taxon>Pseudomonadati</taxon>
        <taxon>Pseudomonadota</taxon>
        <taxon>Betaproteobacteria</taxon>
        <taxon>Nitrosomonadales</taxon>
        <taxon>Methylophilaceae</taxon>
        <taxon>Methylophilus</taxon>
    </lineage>
</organism>
<dbReference type="GO" id="GO:0005886">
    <property type="term" value="C:plasma membrane"/>
    <property type="evidence" value="ECO:0007669"/>
    <property type="project" value="UniProtKB-SubCell"/>
</dbReference>
<dbReference type="PANTHER" id="PTHR33121:SF81">
    <property type="entry name" value="CYCLIC DI-GMP PHOSPHODIESTERASE PDEB-RELATED"/>
    <property type="match status" value="1"/>
</dbReference>
<evidence type="ECO:0000256" key="9">
    <source>
        <dbReference type="ARBA" id="ARBA00034290"/>
    </source>
</evidence>
<protein>
    <recommendedName>
        <fullName evidence="2">cyclic-guanylate-specific phosphodiesterase</fullName>
        <ecNumber evidence="2">3.1.4.52</ecNumber>
    </recommendedName>
</protein>
<dbReference type="Gene3D" id="3.20.20.450">
    <property type="entry name" value="EAL domain"/>
    <property type="match status" value="1"/>
</dbReference>
<evidence type="ECO:0000256" key="6">
    <source>
        <dbReference type="ARBA" id="ARBA00022801"/>
    </source>
</evidence>
<evidence type="ECO:0000259" key="11">
    <source>
        <dbReference type="PROSITE" id="PS50883"/>
    </source>
</evidence>
<dbReference type="Proteomes" id="UP000198629">
    <property type="component" value="Unassembled WGS sequence"/>
</dbReference>
<dbReference type="EC" id="3.1.4.52" evidence="2"/>
<dbReference type="CDD" id="cd01948">
    <property type="entry name" value="EAL"/>
    <property type="match status" value="1"/>
</dbReference>
<comment type="subcellular location">
    <subcellularLocation>
        <location evidence="1">Cell membrane</location>
        <topology evidence="1">Multi-pass membrane protein</topology>
    </subcellularLocation>
</comment>
<keyword evidence="5 10" id="KW-0812">Transmembrane</keyword>
<evidence type="ECO:0000256" key="4">
    <source>
        <dbReference type="ARBA" id="ARBA00022636"/>
    </source>
</evidence>
<keyword evidence="13" id="KW-1185">Reference proteome</keyword>
<feature type="transmembrane region" description="Helical" evidence="10">
    <location>
        <begin position="266"/>
        <end position="288"/>
    </location>
</feature>
<dbReference type="SUPFAM" id="SSF141868">
    <property type="entry name" value="EAL domain-like"/>
    <property type="match status" value="1"/>
</dbReference>
<evidence type="ECO:0000256" key="5">
    <source>
        <dbReference type="ARBA" id="ARBA00022692"/>
    </source>
</evidence>
<dbReference type="PANTHER" id="PTHR33121">
    <property type="entry name" value="CYCLIC DI-GMP PHOSPHODIESTERASE PDEF"/>
    <property type="match status" value="1"/>
</dbReference>
<evidence type="ECO:0000256" key="1">
    <source>
        <dbReference type="ARBA" id="ARBA00004651"/>
    </source>
</evidence>
<dbReference type="InterPro" id="IPR050706">
    <property type="entry name" value="Cyclic-di-GMP_PDE-like"/>
</dbReference>
<evidence type="ECO:0000256" key="3">
    <source>
        <dbReference type="ARBA" id="ARBA00022475"/>
    </source>
</evidence>
<feature type="domain" description="EAL" evidence="11">
    <location>
        <begin position="292"/>
        <end position="544"/>
    </location>
</feature>
<evidence type="ECO:0000256" key="7">
    <source>
        <dbReference type="ARBA" id="ARBA00022989"/>
    </source>
</evidence>
<dbReference type="Pfam" id="PF12792">
    <property type="entry name" value="CSS-motif"/>
    <property type="match status" value="1"/>
</dbReference>
<dbReference type="PROSITE" id="PS50883">
    <property type="entry name" value="EAL"/>
    <property type="match status" value="1"/>
</dbReference>
<dbReference type="InterPro" id="IPR024744">
    <property type="entry name" value="CSS-motif_dom"/>
</dbReference>
<dbReference type="InterPro" id="IPR001633">
    <property type="entry name" value="EAL_dom"/>
</dbReference>
<accession>A0A1G9CSB9</accession>
<dbReference type="Pfam" id="PF00563">
    <property type="entry name" value="EAL"/>
    <property type="match status" value="1"/>
</dbReference>
<dbReference type="EMBL" id="FNFX01000003">
    <property type="protein sequence ID" value="SDK54509.1"/>
    <property type="molecule type" value="Genomic_DNA"/>
</dbReference>
<dbReference type="AlphaFoldDB" id="A0A1G9CSB9"/>
<dbReference type="RefSeq" id="WP_245652718.1">
    <property type="nucleotide sequence ID" value="NZ_FNFX01000003.1"/>
</dbReference>
<dbReference type="InterPro" id="IPR035919">
    <property type="entry name" value="EAL_sf"/>
</dbReference>
<proteinExistence type="predicted"/>
<comment type="catalytic activity">
    <reaction evidence="9">
        <text>3',3'-c-di-GMP + H2O = 5'-phosphoguanylyl(3'-&gt;5')guanosine + H(+)</text>
        <dbReference type="Rhea" id="RHEA:24902"/>
        <dbReference type="ChEBI" id="CHEBI:15377"/>
        <dbReference type="ChEBI" id="CHEBI:15378"/>
        <dbReference type="ChEBI" id="CHEBI:58754"/>
        <dbReference type="ChEBI" id="CHEBI:58805"/>
        <dbReference type="EC" id="3.1.4.52"/>
    </reaction>
</comment>
<evidence type="ECO:0000256" key="8">
    <source>
        <dbReference type="ARBA" id="ARBA00023136"/>
    </source>
</evidence>